<organism evidence="1 2">
    <name type="scientific">Ruminococcus albus (strain ATCC 27210 / DSM 20455 / JCM 14654 / NCDO 2250 / 7)</name>
    <dbReference type="NCBI Taxonomy" id="697329"/>
    <lineage>
        <taxon>Bacteria</taxon>
        <taxon>Bacillati</taxon>
        <taxon>Bacillota</taxon>
        <taxon>Clostridia</taxon>
        <taxon>Eubacteriales</taxon>
        <taxon>Oscillospiraceae</taxon>
        <taxon>Ruminococcus</taxon>
    </lineage>
</organism>
<dbReference type="AlphaFoldDB" id="E6UHM7"/>
<protein>
    <submittedName>
        <fullName evidence="1">Uncharacterized protein</fullName>
    </submittedName>
</protein>
<gene>
    <name evidence="1" type="ordered locus">Rumal_1575</name>
</gene>
<dbReference type="Proteomes" id="UP000006919">
    <property type="component" value="Chromosome"/>
</dbReference>
<sequence length="113" mass="13588">MRTNFNIENTDTIDTLAYREQTKMMILQIADGMDWSDMERHFSLLREKLDTYIWYIDSKQYEDKYPDVERIELRVTFLFKEPDVCIKLLEKAGEVLHRVFENSALIVECGERE</sequence>
<evidence type="ECO:0000313" key="2">
    <source>
        <dbReference type="Proteomes" id="UP000006919"/>
    </source>
</evidence>
<evidence type="ECO:0000313" key="1">
    <source>
        <dbReference type="EMBL" id="ADU22076.1"/>
    </source>
</evidence>
<dbReference type="Pfam" id="PF20212">
    <property type="entry name" value="DUF6572"/>
    <property type="match status" value="1"/>
</dbReference>
<dbReference type="KEGG" id="ral:Rumal_1575"/>
<dbReference type="OrthoDB" id="2229810at2"/>
<dbReference type="InterPro" id="IPR046702">
    <property type="entry name" value="DUF6572"/>
</dbReference>
<reference evidence="1 2" key="1">
    <citation type="journal article" date="2011" name="J. Bacteriol.">
        <title>Complete genome of the cellulolytic ruminal bacterium Ruminococcus albus 7.</title>
        <authorList>
            <person name="Suen G."/>
            <person name="Stevenson D.M."/>
            <person name="Bruce D.C."/>
            <person name="Chertkov O."/>
            <person name="Copeland A."/>
            <person name="Cheng J.F."/>
            <person name="Detter C."/>
            <person name="Detter J.C."/>
            <person name="Goodwin L.A."/>
            <person name="Han C.S."/>
            <person name="Hauser L.J."/>
            <person name="Ivanova N.N."/>
            <person name="Kyrpides N.C."/>
            <person name="Land M.L."/>
            <person name="Lapidus A."/>
            <person name="Lucas S."/>
            <person name="Ovchinnikova G."/>
            <person name="Pitluck S."/>
            <person name="Tapia R."/>
            <person name="Woyke T."/>
            <person name="Boyum J."/>
            <person name="Mead D."/>
            <person name="Weimer P.J."/>
        </authorList>
    </citation>
    <scope>NUCLEOTIDE SEQUENCE [LARGE SCALE GENOMIC DNA]</scope>
    <source>
        <strain evidence="2">ATCC 27210 / DSM 20455 / JCM 14654 / NCDO 2250 / 7</strain>
    </source>
</reference>
<dbReference type="STRING" id="697329.Rumal_1575"/>
<accession>E6UHM7</accession>
<dbReference type="EMBL" id="CP002403">
    <property type="protein sequence ID" value="ADU22076.1"/>
    <property type="molecule type" value="Genomic_DNA"/>
</dbReference>
<dbReference type="HOGENOM" id="CLU_144036_1_0_9"/>
<proteinExistence type="predicted"/>
<name>E6UHM7_RUMA7</name>
<dbReference type="RefSeq" id="WP_013498241.1">
    <property type="nucleotide sequence ID" value="NC_014833.1"/>
</dbReference>